<feature type="chain" id="PRO_5046216447" evidence="1">
    <location>
        <begin position="28"/>
        <end position="326"/>
    </location>
</feature>
<organism evidence="3 4">
    <name type="scientific">Durusdinium trenchii</name>
    <dbReference type="NCBI Taxonomy" id="1381693"/>
    <lineage>
        <taxon>Eukaryota</taxon>
        <taxon>Sar</taxon>
        <taxon>Alveolata</taxon>
        <taxon>Dinophyceae</taxon>
        <taxon>Suessiales</taxon>
        <taxon>Symbiodiniaceae</taxon>
        <taxon>Durusdinium</taxon>
    </lineage>
</organism>
<name>A0ABP0JBG3_9DINO</name>
<protein>
    <submittedName>
        <fullName evidence="3">SAM domain-containing protein</fullName>
    </submittedName>
</protein>
<evidence type="ECO:0000313" key="4">
    <source>
        <dbReference type="Proteomes" id="UP001642464"/>
    </source>
</evidence>
<dbReference type="PROSITE" id="PS50105">
    <property type="entry name" value="SAM_DOMAIN"/>
    <property type="match status" value="1"/>
</dbReference>
<dbReference type="InterPro" id="IPR001660">
    <property type="entry name" value="SAM"/>
</dbReference>
<dbReference type="SMART" id="SM00454">
    <property type="entry name" value="SAM"/>
    <property type="match status" value="1"/>
</dbReference>
<feature type="signal peptide" evidence="1">
    <location>
        <begin position="1"/>
        <end position="27"/>
    </location>
</feature>
<dbReference type="Pfam" id="PF07647">
    <property type="entry name" value="SAM_2"/>
    <property type="match status" value="1"/>
</dbReference>
<dbReference type="EMBL" id="CAXAMM010006633">
    <property type="protein sequence ID" value="CAK9011674.1"/>
    <property type="molecule type" value="Genomic_DNA"/>
</dbReference>
<keyword evidence="4" id="KW-1185">Reference proteome</keyword>
<keyword evidence="1" id="KW-0732">Signal</keyword>
<proteinExistence type="predicted"/>
<evidence type="ECO:0000256" key="1">
    <source>
        <dbReference type="SAM" id="SignalP"/>
    </source>
</evidence>
<gene>
    <name evidence="3" type="ORF">SCF082_LOCUS11190</name>
</gene>
<dbReference type="Gene3D" id="1.10.150.50">
    <property type="entry name" value="Transcription Factor, Ets-1"/>
    <property type="match status" value="1"/>
</dbReference>
<dbReference type="SUPFAM" id="SSF47769">
    <property type="entry name" value="SAM/Pointed domain"/>
    <property type="match status" value="1"/>
</dbReference>
<comment type="caution">
    <text evidence="3">The sequence shown here is derived from an EMBL/GenBank/DDBJ whole genome shotgun (WGS) entry which is preliminary data.</text>
</comment>
<dbReference type="Proteomes" id="UP001642464">
    <property type="component" value="Unassembled WGS sequence"/>
</dbReference>
<dbReference type="CDD" id="cd09487">
    <property type="entry name" value="SAM_superfamily"/>
    <property type="match status" value="1"/>
</dbReference>
<accession>A0ABP0JBG3</accession>
<reference evidence="3 4" key="1">
    <citation type="submission" date="2024-02" db="EMBL/GenBank/DDBJ databases">
        <authorList>
            <person name="Chen Y."/>
            <person name="Shah S."/>
            <person name="Dougan E. K."/>
            <person name="Thang M."/>
            <person name="Chan C."/>
        </authorList>
    </citation>
    <scope>NUCLEOTIDE SEQUENCE [LARGE SCALE GENOMIC DNA]</scope>
</reference>
<sequence length="326" mass="37766">MAKSRCAQRVLVAIVVLFRWQVDFVESPFPLRPSHRLKHALFWGKKKSQEPPKACQDIYDMDTRAVCSWLRALGPKFEQYVPRFEDEDVDGLLLSTLTDDNLQNLDVDQEIHRKKILVHRDALVKHGYDITGQRQELPLDRLRERVNVARPRVEHQQLTDHIFDSMRKEGISLGVSEQAFITSMDDLLSELLEEGVYMEALDTINHYVWSWTASVEQAGIREDVQADLEQIAAGKDAHRQRIVATQQNIKLLAMSLDRYCRSTKKDRLTDKEKDQARLEMEENLQTWLQNMQELAGKASFSRGGLLERASARLRMQLKEVQLCKPT</sequence>
<dbReference type="InterPro" id="IPR013761">
    <property type="entry name" value="SAM/pointed_sf"/>
</dbReference>
<evidence type="ECO:0000313" key="3">
    <source>
        <dbReference type="EMBL" id="CAK9011674.1"/>
    </source>
</evidence>
<feature type="domain" description="SAM" evidence="2">
    <location>
        <begin position="61"/>
        <end position="126"/>
    </location>
</feature>
<evidence type="ECO:0000259" key="2">
    <source>
        <dbReference type="PROSITE" id="PS50105"/>
    </source>
</evidence>